<sequence length="138" mass="15743">MLVCERVSISYLMDLYSLYQDKNSPRLPPVYLKPVTMLKVDSLMDDPEDWLNCIRWTRSHQRGDDTSLEWFIARPKGAGFYYSLGEDGSVLMPRDDRMSILTINPETVLAVSGQSSMACSKPVLQVWDKSSNETTVQD</sequence>
<name>A0AAV6TIL3_9ARAC</name>
<dbReference type="EMBL" id="JAFNEN010003787">
    <property type="protein sequence ID" value="KAG8171584.1"/>
    <property type="molecule type" value="Genomic_DNA"/>
</dbReference>
<dbReference type="Proteomes" id="UP000827092">
    <property type="component" value="Unassembled WGS sequence"/>
</dbReference>
<accession>A0AAV6TIL3</accession>
<proteinExistence type="predicted"/>
<reference evidence="1 2" key="1">
    <citation type="journal article" date="2022" name="Nat. Ecol. Evol.">
        <title>A masculinizing supergene underlies an exaggerated male reproductive morph in a spider.</title>
        <authorList>
            <person name="Hendrickx F."/>
            <person name="De Corte Z."/>
            <person name="Sonet G."/>
            <person name="Van Belleghem S.M."/>
            <person name="Kostlbacher S."/>
            <person name="Vangestel C."/>
        </authorList>
    </citation>
    <scope>NUCLEOTIDE SEQUENCE [LARGE SCALE GENOMIC DNA]</scope>
    <source>
        <strain evidence="1">W744_W776</strain>
    </source>
</reference>
<evidence type="ECO:0000313" key="1">
    <source>
        <dbReference type="EMBL" id="KAG8171584.1"/>
    </source>
</evidence>
<protein>
    <submittedName>
        <fullName evidence="1">Uncharacterized protein</fullName>
    </submittedName>
</protein>
<evidence type="ECO:0000313" key="2">
    <source>
        <dbReference type="Proteomes" id="UP000827092"/>
    </source>
</evidence>
<dbReference type="AlphaFoldDB" id="A0AAV6TIL3"/>
<gene>
    <name evidence="1" type="ORF">JTE90_007586</name>
</gene>
<organism evidence="1 2">
    <name type="scientific">Oedothorax gibbosus</name>
    <dbReference type="NCBI Taxonomy" id="931172"/>
    <lineage>
        <taxon>Eukaryota</taxon>
        <taxon>Metazoa</taxon>
        <taxon>Ecdysozoa</taxon>
        <taxon>Arthropoda</taxon>
        <taxon>Chelicerata</taxon>
        <taxon>Arachnida</taxon>
        <taxon>Araneae</taxon>
        <taxon>Araneomorphae</taxon>
        <taxon>Entelegynae</taxon>
        <taxon>Araneoidea</taxon>
        <taxon>Linyphiidae</taxon>
        <taxon>Erigoninae</taxon>
        <taxon>Oedothorax</taxon>
    </lineage>
</organism>
<comment type="caution">
    <text evidence="1">The sequence shown here is derived from an EMBL/GenBank/DDBJ whole genome shotgun (WGS) entry which is preliminary data.</text>
</comment>
<keyword evidence="2" id="KW-1185">Reference proteome</keyword>